<dbReference type="EMBL" id="JAODUO010000371">
    <property type="protein sequence ID" value="KAK2181992.1"/>
    <property type="molecule type" value="Genomic_DNA"/>
</dbReference>
<comment type="caution">
    <text evidence="1">The sequence shown here is derived from an EMBL/GenBank/DDBJ whole genome shotgun (WGS) entry which is preliminary data.</text>
</comment>
<reference evidence="1" key="1">
    <citation type="journal article" date="2023" name="Mol. Biol. Evol.">
        <title>Third-Generation Sequencing Reveals the Adaptive Role of the Epigenome in Three Deep-Sea Polychaetes.</title>
        <authorList>
            <person name="Perez M."/>
            <person name="Aroh O."/>
            <person name="Sun Y."/>
            <person name="Lan Y."/>
            <person name="Juniper S.K."/>
            <person name="Young C.R."/>
            <person name="Angers B."/>
            <person name="Qian P.Y."/>
        </authorList>
    </citation>
    <scope>NUCLEOTIDE SEQUENCE</scope>
    <source>
        <strain evidence="1">R07B-5</strain>
    </source>
</reference>
<keyword evidence="2" id="KW-1185">Reference proteome</keyword>
<proteinExistence type="predicted"/>
<sequence length="97" mass="11103">HFCLTSQHFGLQVKTDQSCDQSSDNKSADLAAVVKKQDIGYIPPGTNMEDWLAGIRKRRQDIISSRIERRQRRSEMTKRRTLASQQRMKIITALAQG</sequence>
<accession>A0AAD9L2F8</accession>
<gene>
    <name evidence="1" type="ORF">NP493_372g02004</name>
</gene>
<organism evidence="1 2">
    <name type="scientific">Ridgeia piscesae</name>
    <name type="common">Tubeworm</name>
    <dbReference type="NCBI Taxonomy" id="27915"/>
    <lineage>
        <taxon>Eukaryota</taxon>
        <taxon>Metazoa</taxon>
        <taxon>Spiralia</taxon>
        <taxon>Lophotrochozoa</taxon>
        <taxon>Annelida</taxon>
        <taxon>Polychaeta</taxon>
        <taxon>Sedentaria</taxon>
        <taxon>Canalipalpata</taxon>
        <taxon>Sabellida</taxon>
        <taxon>Siboglinidae</taxon>
        <taxon>Ridgeia</taxon>
    </lineage>
</organism>
<name>A0AAD9L2F8_RIDPI</name>
<feature type="non-terminal residue" evidence="1">
    <location>
        <position position="1"/>
    </location>
</feature>
<dbReference type="AlphaFoldDB" id="A0AAD9L2F8"/>
<evidence type="ECO:0000313" key="2">
    <source>
        <dbReference type="Proteomes" id="UP001209878"/>
    </source>
</evidence>
<protein>
    <submittedName>
        <fullName evidence="1">Uncharacterized protein</fullName>
    </submittedName>
</protein>
<evidence type="ECO:0000313" key="1">
    <source>
        <dbReference type="EMBL" id="KAK2181992.1"/>
    </source>
</evidence>
<dbReference type="Proteomes" id="UP001209878">
    <property type="component" value="Unassembled WGS sequence"/>
</dbReference>